<evidence type="ECO:0000259" key="3">
    <source>
        <dbReference type="Pfam" id="PF14905"/>
    </source>
</evidence>
<keyword evidence="2" id="KW-0732">Signal</keyword>
<proteinExistence type="predicted"/>
<dbReference type="Gene3D" id="2.170.130.10">
    <property type="entry name" value="TonB-dependent receptor, plug domain"/>
    <property type="match status" value="1"/>
</dbReference>
<dbReference type="SUPFAM" id="SSF56935">
    <property type="entry name" value="Porins"/>
    <property type="match status" value="1"/>
</dbReference>
<dbReference type="InterPro" id="IPR041700">
    <property type="entry name" value="OMP_b-brl_3"/>
</dbReference>
<evidence type="ECO:0000256" key="1">
    <source>
        <dbReference type="SAM" id="MobiDB-lite"/>
    </source>
</evidence>
<feature type="region of interest" description="Disordered" evidence="1">
    <location>
        <begin position="289"/>
        <end position="316"/>
    </location>
</feature>
<dbReference type="STRING" id="1075417.SAMN05421823_111142"/>
<dbReference type="Gene3D" id="2.60.40.1120">
    <property type="entry name" value="Carboxypeptidase-like, regulatory domain"/>
    <property type="match status" value="1"/>
</dbReference>
<dbReference type="AlphaFoldDB" id="A0A1G9RFN2"/>
<dbReference type="EMBL" id="FNFO01000011">
    <property type="protein sequence ID" value="SDM22046.1"/>
    <property type="molecule type" value="Genomic_DNA"/>
</dbReference>
<dbReference type="Pfam" id="PF13715">
    <property type="entry name" value="CarbopepD_reg_2"/>
    <property type="match status" value="1"/>
</dbReference>
<feature type="compositionally biased region" description="Gly residues" evidence="1">
    <location>
        <begin position="291"/>
        <end position="316"/>
    </location>
</feature>
<feature type="compositionally biased region" description="Pro residues" evidence="1">
    <location>
        <begin position="953"/>
        <end position="969"/>
    </location>
</feature>
<dbReference type="RefSeq" id="WP_089686719.1">
    <property type="nucleotide sequence ID" value="NZ_FNFO01000011.1"/>
</dbReference>
<organism evidence="4 5">
    <name type="scientific">Catalinimonas alkaloidigena</name>
    <dbReference type="NCBI Taxonomy" id="1075417"/>
    <lineage>
        <taxon>Bacteria</taxon>
        <taxon>Pseudomonadati</taxon>
        <taxon>Bacteroidota</taxon>
        <taxon>Cytophagia</taxon>
        <taxon>Cytophagales</taxon>
        <taxon>Catalimonadaceae</taxon>
        <taxon>Catalinimonas</taxon>
    </lineage>
</organism>
<keyword evidence="5" id="KW-1185">Reference proteome</keyword>
<gene>
    <name evidence="4" type="ORF">SAMN05421823_111142</name>
</gene>
<feature type="chain" id="PRO_5011764617" evidence="2">
    <location>
        <begin position="20"/>
        <end position="969"/>
    </location>
</feature>
<accession>A0A1G9RFN2</accession>
<evidence type="ECO:0000256" key="2">
    <source>
        <dbReference type="SAM" id="SignalP"/>
    </source>
</evidence>
<sequence>MKQLFYVLFLFGSLSSAVAQNLTIQGTLLDSTDQSPLPSANVILQRLSGDSTAVGVATDLNGFFQFQRLAPGAYRLRVSFLGYRPYERTLRLQDQSLDMGQLPLSPSATELNEVQVTGKMPPSIQKGDTTEMNAAAYKTNPDASAGDLLRKMPGMVVQNGQVQAQGEQVQKVLVDGKEFFGDDPNATLNNLPAEVIDKIQVFDQKSDQAQFSGFDNGETTKTINIVTKANMRNGQFGKLFAGYGPDNVYQAGGIVNVFKGSRRLSVIAQTNNINQQNFSTSDLLGVVSSGSSGGGGSRGGGGRGGRGSGGGGWRGGGGSDVRDFMVGQQSGISKTHAAGLNYSDSWGKKLDLTGSYFFNLSDNNANSSVFRQYILPSDSAQAYDEDSYTSSRNINHRATLRLNYKIDDNNSLLIRPRFTLQQNRGSSLTEGVTQQQDALLNSLYSNYTSDLSGYDFSTDILFRHSFAKKGRTLSFSVEPSAEGNQGNYLLRSRNNYFADDVESDTLNQTSDLNKRTWGVETDLTYTEPISQKSQVMVSYETEYERNRSDKRTYDLGTGGQEYRLLDTLLSNTYSNHYMTQNLGGGYSVRGEKLFLMVRGSYQWAQLTGDQRFPYETDVDRSFRNFMPSAMLRYNITREKNLRLFYRTRTSPPSVDQLQAVVNNTNPLQLTTGNPNLQQDYQHSLFARYSASNVEKSHTFFVMLGGSLTDHYIGRSTIIAERDLVVDGIELPRGSQLSRPVNLDGNWDLRSFVSYGLPVGFIKSNLNLNLNGNLSRTPGLINDAVNYANSSTAGLGVVLSSNVSEKLDFTLSSNSNFSVVENTLQTQLNQTYFNQQSSVRLNWITWKNFVFQTDLNHQYYSGLSSGYNQNYLLWNASVGKKILKGKGDLRLLVFDLLKQNNSIQRNVTDVYIEDTRSNVLQRYFMLTFTYTLRNFGSAQNETPDERRRFDGPGGPGPGGRPPFGGPPRGE</sequence>
<reference evidence="4 5" key="1">
    <citation type="submission" date="2016-10" db="EMBL/GenBank/DDBJ databases">
        <authorList>
            <person name="de Groot N.N."/>
        </authorList>
    </citation>
    <scope>NUCLEOTIDE SEQUENCE [LARGE SCALE GENOMIC DNA]</scope>
    <source>
        <strain evidence="4 5">DSM 25186</strain>
    </source>
</reference>
<feature type="signal peptide" evidence="2">
    <location>
        <begin position="1"/>
        <end position="19"/>
    </location>
</feature>
<evidence type="ECO:0000313" key="4">
    <source>
        <dbReference type="EMBL" id="SDM22046.1"/>
    </source>
</evidence>
<dbReference type="InterPro" id="IPR008969">
    <property type="entry name" value="CarboxyPept-like_regulatory"/>
</dbReference>
<name>A0A1G9RFN2_9BACT</name>
<dbReference type="OrthoDB" id="1682379at2"/>
<protein>
    <submittedName>
        <fullName evidence="4">CarboxypepD_reg-like domain-containing protein</fullName>
    </submittedName>
</protein>
<feature type="region of interest" description="Disordered" evidence="1">
    <location>
        <begin position="936"/>
        <end position="969"/>
    </location>
</feature>
<dbReference type="SUPFAM" id="SSF49464">
    <property type="entry name" value="Carboxypeptidase regulatory domain-like"/>
    <property type="match status" value="1"/>
</dbReference>
<evidence type="ECO:0000313" key="5">
    <source>
        <dbReference type="Proteomes" id="UP000198510"/>
    </source>
</evidence>
<dbReference type="Pfam" id="PF14905">
    <property type="entry name" value="OMP_b-brl_3"/>
    <property type="match status" value="1"/>
</dbReference>
<dbReference type="Proteomes" id="UP000198510">
    <property type="component" value="Unassembled WGS sequence"/>
</dbReference>
<feature type="domain" description="Outer membrane protein beta-barrel" evidence="3">
    <location>
        <begin position="464"/>
        <end position="929"/>
    </location>
</feature>
<dbReference type="InterPro" id="IPR037066">
    <property type="entry name" value="Plug_dom_sf"/>
</dbReference>